<evidence type="ECO:0000256" key="7">
    <source>
        <dbReference type="SAM" id="MobiDB-lite"/>
    </source>
</evidence>
<dbReference type="Pfam" id="PF00155">
    <property type="entry name" value="Aminotran_1_2"/>
    <property type="match status" value="1"/>
</dbReference>
<dbReference type="Gene3D" id="3.90.1150.10">
    <property type="entry name" value="Aspartate Aminotransferase, domain 1"/>
    <property type="match status" value="1"/>
</dbReference>
<evidence type="ECO:0000256" key="4">
    <source>
        <dbReference type="ARBA" id="ARBA00022679"/>
    </source>
</evidence>
<evidence type="ECO:0000259" key="8">
    <source>
        <dbReference type="Pfam" id="PF00155"/>
    </source>
</evidence>
<dbReference type="InterPro" id="IPR024892">
    <property type="entry name" value="ArAT"/>
</dbReference>
<dbReference type="HAMAP" id="MF_01023">
    <property type="entry name" value="HisC_aminotrans_2"/>
    <property type="match status" value="1"/>
</dbReference>
<evidence type="ECO:0000313" key="10">
    <source>
        <dbReference type="Proteomes" id="UP000386847"/>
    </source>
</evidence>
<keyword evidence="4 6" id="KW-0808">Transferase</keyword>
<dbReference type="InterPro" id="IPR005861">
    <property type="entry name" value="HisP_aminotrans"/>
</dbReference>
<protein>
    <recommendedName>
        <fullName evidence="6">Aromatic amino acid aminotransferase</fullName>
        <shortName evidence="6">ArAT</shortName>
        <ecNumber evidence="6">2.6.1.57</ecNumber>
    </recommendedName>
</protein>
<dbReference type="AlphaFoldDB" id="A0A5Q2FFP9"/>
<evidence type="ECO:0000256" key="3">
    <source>
        <dbReference type="ARBA" id="ARBA00022576"/>
    </source>
</evidence>
<dbReference type="InterPro" id="IPR015422">
    <property type="entry name" value="PyrdxlP-dep_Trfase_small"/>
</dbReference>
<evidence type="ECO:0000256" key="1">
    <source>
        <dbReference type="ARBA" id="ARBA00001933"/>
    </source>
</evidence>
<accession>A0A5Q2FFP9</accession>
<dbReference type="NCBIfam" id="NF002878">
    <property type="entry name" value="PRK03321.1"/>
    <property type="match status" value="1"/>
</dbReference>
<comment type="catalytic activity">
    <reaction evidence="6">
        <text>an aromatic L-alpha-amino acid + 2-oxoglutarate = an aromatic oxo-acid + L-glutamate</text>
        <dbReference type="Rhea" id="RHEA:17533"/>
        <dbReference type="ChEBI" id="CHEBI:16810"/>
        <dbReference type="ChEBI" id="CHEBI:29985"/>
        <dbReference type="ChEBI" id="CHEBI:73309"/>
        <dbReference type="ChEBI" id="CHEBI:84824"/>
        <dbReference type="EC" id="2.6.1.57"/>
    </reaction>
</comment>
<evidence type="ECO:0000256" key="5">
    <source>
        <dbReference type="ARBA" id="ARBA00022898"/>
    </source>
</evidence>
<comment type="subunit">
    <text evidence="2 6">Homodimer.</text>
</comment>
<sequence>MSLTLRPHIAGMPPYRAGRSPKPGPDGRAWKVSSNENPYGPLPGVLEAVARSLEEMNRYPDAGNTEMTSALATRHGLDEERLAFGTGSVEVLAHLLEATCGPGDEVVYAWRSFEAYPLAVQVLGARSVQVPLTATGEHDLDAMRAAITPRTRAVMVCTPNNPTGPAIPHDDLVTFLESVPDDILVIVDEAYVEYVNDPCATRGLELLDVHPGVVSLRTFSKAYGLAALRVGWMAAADTEIARAVRSVTMPFAISSPAQVAVLASLEAEPELIGRVRVTIHERDRIAEELRRLGHRIPATQGNFVWFPAGELTHVWFDAFREAGLMTRAFAGEGLRVSIAEPDANDRILEVAGTLLR</sequence>
<dbReference type="GO" id="GO:0008793">
    <property type="term" value="F:aromatic-amino-acid transaminase activity"/>
    <property type="evidence" value="ECO:0007669"/>
    <property type="project" value="UniProtKB-UniRule"/>
</dbReference>
<dbReference type="PROSITE" id="PS00599">
    <property type="entry name" value="AA_TRANSFER_CLASS_2"/>
    <property type="match status" value="1"/>
</dbReference>
<feature type="modified residue" description="N6-(pyridoxal phosphate)lysine" evidence="6">
    <location>
        <position position="221"/>
    </location>
</feature>
<dbReference type="SUPFAM" id="SSF53383">
    <property type="entry name" value="PLP-dependent transferases"/>
    <property type="match status" value="1"/>
</dbReference>
<dbReference type="EC" id="2.6.1.57" evidence="6"/>
<keyword evidence="10" id="KW-1185">Reference proteome</keyword>
<comment type="cofactor">
    <cofactor evidence="1 6">
        <name>pyridoxal 5'-phosphate</name>
        <dbReference type="ChEBI" id="CHEBI:597326"/>
    </cofactor>
</comment>
<dbReference type="Proteomes" id="UP000386847">
    <property type="component" value="Chromosome"/>
</dbReference>
<organism evidence="9 10">
    <name type="scientific">Raineyella fluvialis</name>
    <dbReference type="NCBI Taxonomy" id="2662261"/>
    <lineage>
        <taxon>Bacteria</taxon>
        <taxon>Bacillati</taxon>
        <taxon>Actinomycetota</taxon>
        <taxon>Actinomycetes</taxon>
        <taxon>Propionibacteriales</taxon>
        <taxon>Propionibacteriaceae</taxon>
        <taxon>Raineyella</taxon>
    </lineage>
</organism>
<name>A0A5Q2FFP9_9ACTN</name>
<dbReference type="InterPro" id="IPR001917">
    <property type="entry name" value="Aminotrans_II_pyridoxalP_BS"/>
</dbReference>
<feature type="domain" description="Aminotransferase class I/classII large" evidence="8">
    <location>
        <begin position="32"/>
        <end position="340"/>
    </location>
</feature>
<dbReference type="CDD" id="cd00609">
    <property type="entry name" value="AAT_like"/>
    <property type="match status" value="1"/>
</dbReference>
<gene>
    <name evidence="6" type="primary">pat</name>
    <name evidence="9" type="ORF">Rai3103_09925</name>
</gene>
<dbReference type="Gene3D" id="3.40.640.10">
    <property type="entry name" value="Type I PLP-dependent aspartate aminotransferase-like (Major domain)"/>
    <property type="match status" value="1"/>
</dbReference>
<evidence type="ECO:0000256" key="2">
    <source>
        <dbReference type="ARBA" id="ARBA00011738"/>
    </source>
</evidence>
<dbReference type="RefSeq" id="WP_153572473.1">
    <property type="nucleotide sequence ID" value="NZ_CP045725.1"/>
</dbReference>
<comment type="function">
    <text evidence="6">Aminotransferase that catalyzes the conversion of aromatic amino acids and 2-oxoglutarate into corresponding aromatic oxo acids and L-glutamate.</text>
</comment>
<dbReference type="KEGG" id="rain:Rai3103_09925"/>
<proteinExistence type="inferred from homology"/>
<dbReference type="PANTHER" id="PTHR43643">
    <property type="entry name" value="HISTIDINOL-PHOSPHATE AMINOTRANSFERASE 2"/>
    <property type="match status" value="1"/>
</dbReference>
<dbReference type="EMBL" id="CP045725">
    <property type="protein sequence ID" value="QGF23943.1"/>
    <property type="molecule type" value="Genomic_DNA"/>
</dbReference>
<comment type="similarity">
    <text evidence="6">Belongs to the class-II pyridoxal-phosphate-dependent aminotransferase family.</text>
</comment>
<keyword evidence="3 6" id="KW-0032">Aminotransferase</keyword>
<dbReference type="InterPro" id="IPR015424">
    <property type="entry name" value="PyrdxlP-dep_Trfase"/>
</dbReference>
<dbReference type="GO" id="GO:0004400">
    <property type="term" value="F:histidinol-phosphate transaminase activity"/>
    <property type="evidence" value="ECO:0007669"/>
    <property type="project" value="InterPro"/>
</dbReference>
<dbReference type="InterPro" id="IPR004839">
    <property type="entry name" value="Aminotransferase_I/II_large"/>
</dbReference>
<dbReference type="GO" id="GO:0000105">
    <property type="term" value="P:L-histidine biosynthetic process"/>
    <property type="evidence" value="ECO:0007669"/>
    <property type="project" value="InterPro"/>
</dbReference>
<dbReference type="GO" id="GO:0030170">
    <property type="term" value="F:pyridoxal phosphate binding"/>
    <property type="evidence" value="ECO:0007669"/>
    <property type="project" value="UniProtKB-UniRule"/>
</dbReference>
<evidence type="ECO:0000313" key="9">
    <source>
        <dbReference type="EMBL" id="QGF23943.1"/>
    </source>
</evidence>
<evidence type="ECO:0000256" key="6">
    <source>
        <dbReference type="HAMAP-Rule" id="MF_01513"/>
    </source>
</evidence>
<dbReference type="PANTHER" id="PTHR43643:SF3">
    <property type="entry name" value="HISTIDINOL-PHOSPHATE AMINOTRANSFERASE"/>
    <property type="match status" value="1"/>
</dbReference>
<feature type="region of interest" description="Disordered" evidence="7">
    <location>
        <begin position="1"/>
        <end position="36"/>
    </location>
</feature>
<keyword evidence="5 6" id="KW-0663">Pyridoxal phosphate</keyword>
<dbReference type="HAMAP" id="MF_01513">
    <property type="entry name" value="Phe_aminotrans_2"/>
    <property type="match status" value="1"/>
</dbReference>
<reference evidence="9 10" key="1">
    <citation type="submission" date="2019-10" db="EMBL/GenBank/DDBJ databases">
        <title>Genomic analysis of Raineyella sp. CBA3103.</title>
        <authorList>
            <person name="Roh S.W."/>
        </authorList>
    </citation>
    <scope>NUCLEOTIDE SEQUENCE [LARGE SCALE GENOMIC DNA]</scope>
    <source>
        <strain evidence="9 10">CBA3103</strain>
    </source>
</reference>
<dbReference type="InterPro" id="IPR015421">
    <property type="entry name" value="PyrdxlP-dep_Trfase_major"/>
</dbReference>
<dbReference type="InterPro" id="IPR050106">
    <property type="entry name" value="HistidinolP_aminotransfase"/>
</dbReference>